<sequence length="213" mass="23018">MTRSGSFLAALAFACAGLLPAAPRAQDAPVDRVPSAEEAPAVTGPQAVLHTSMGDITLELYPQQAPRTVQNFVEYARAGFYNGTIFHRVIPDMLVQAGAYTPDMQPKPTRAPIPLETQNGLSNLRGTVAAARAAAPESATSQFFINVVDNPRFDFTSDESDYTRGYAVFARVVDGMDVVDAIREVPTTAREPLQRDVPVEPVTIERVELLDAE</sequence>
<dbReference type="EMBL" id="JAGQFT010000059">
    <property type="protein sequence ID" value="MBR0562558.1"/>
    <property type="molecule type" value="Genomic_DNA"/>
</dbReference>
<keyword evidence="2 3" id="KW-0413">Isomerase</keyword>
<dbReference type="Proteomes" id="UP000675747">
    <property type="component" value="Unassembled WGS sequence"/>
</dbReference>
<dbReference type="EC" id="5.2.1.8" evidence="3"/>
<comment type="function">
    <text evidence="3">PPIases accelerate the folding of proteins. It catalyzes the cis-trans isomerization of proline imidic peptide bonds in oligopeptides.</text>
</comment>
<organism evidence="5">
    <name type="scientific">Coralloluteibacterium stylophorae</name>
    <dbReference type="NCBI Taxonomy" id="1776034"/>
    <lineage>
        <taxon>Bacteria</taxon>
        <taxon>Pseudomonadati</taxon>
        <taxon>Pseudomonadota</taxon>
        <taxon>Gammaproteobacteria</taxon>
        <taxon>Lysobacterales</taxon>
        <taxon>Lysobacteraceae</taxon>
        <taxon>Coralloluteibacterium</taxon>
    </lineage>
</organism>
<evidence type="ECO:0000313" key="7">
    <source>
        <dbReference type="Proteomes" id="UP000675747"/>
    </source>
</evidence>
<dbReference type="GO" id="GO:0003755">
    <property type="term" value="F:peptidyl-prolyl cis-trans isomerase activity"/>
    <property type="evidence" value="ECO:0007669"/>
    <property type="project" value="UniProtKB-UniRule"/>
</dbReference>
<evidence type="ECO:0000256" key="1">
    <source>
        <dbReference type="ARBA" id="ARBA00023110"/>
    </source>
</evidence>
<keyword evidence="1 3" id="KW-0697">Rotamase</keyword>
<dbReference type="EMBL" id="JAGQFT020000003">
    <property type="protein sequence ID" value="MBS7456529.1"/>
    <property type="molecule type" value="Genomic_DNA"/>
</dbReference>
<comment type="catalytic activity">
    <reaction evidence="3">
        <text>[protein]-peptidylproline (omega=180) = [protein]-peptidylproline (omega=0)</text>
        <dbReference type="Rhea" id="RHEA:16237"/>
        <dbReference type="Rhea" id="RHEA-COMP:10747"/>
        <dbReference type="Rhea" id="RHEA-COMP:10748"/>
        <dbReference type="ChEBI" id="CHEBI:83833"/>
        <dbReference type="ChEBI" id="CHEBI:83834"/>
        <dbReference type="EC" id="5.2.1.8"/>
    </reaction>
</comment>
<gene>
    <name evidence="6" type="ORF">KB893_005175</name>
    <name evidence="5" type="ORF">KB893_08520</name>
</gene>
<feature type="domain" description="PPIase cyclophilin-type" evidence="4">
    <location>
        <begin position="50"/>
        <end position="209"/>
    </location>
</feature>
<evidence type="ECO:0000256" key="3">
    <source>
        <dbReference type="RuleBase" id="RU363019"/>
    </source>
</evidence>
<evidence type="ECO:0000256" key="2">
    <source>
        <dbReference type="ARBA" id="ARBA00023235"/>
    </source>
</evidence>
<comment type="similarity">
    <text evidence="3">Belongs to the cyclophilin-type PPIase family.</text>
</comment>
<dbReference type="PRINTS" id="PR00153">
    <property type="entry name" value="CSAPPISMRASE"/>
</dbReference>
<evidence type="ECO:0000313" key="5">
    <source>
        <dbReference type="EMBL" id="MBR0562558.1"/>
    </source>
</evidence>
<dbReference type="PANTHER" id="PTHR45625">
    <property type="entry name" value="PEPTIDYL-PROLYL CIS-TRANS ISOMERASE-RELATED"/>
    <property type="match status" value="1"/>
</dbReference>
<comment type="caution">
    <text evidence="5">The sequence shown here is derived from an EMBL/GenBank/DDBJ whole genome shotgun (WGS) entry which is preliminary data.</text>
</comment>
<dbReference type="PANTHER" id="PTHR45625:SF4">
    <property type="entry name" value="PEPTIDYLPROLYL ISOMERASE DOMAIN AND WD REPEAT-CONTAINING PROTEIN 1"/>
    <property type="match status" value="1"/>
</dbReference>
<feature type="chain" id="PRO_5042659408" description="Peptidyl-prolyl cis-trans isomerase" evidence="3">
    <location>
        <begin position="22"/>
        <end position="213"/>
    </location>
</feature>
<feature type="signal peptide" evidence="3">
    <location>
        <begin position="1"/>
        <end position="21"/>
    </location>
</feature>
<dbReference type="InterPro" id="IPR029000">
    <property type="entry name" value="Cyclophilin-like_dom_sf"/>
</dbReference>
<dbReference type="InterPro" id="IPR002130">
    <property type="entry name" value="Cyclophilin-type_PPIase_dom"/>
</dbReference>
<keyword evidence="3" id="KW-0732">Signal</keyword>
<dbReference type="Gene3D" id="2.40.100.10">
    <property type="entry name" value="Cyclophilin-like"/>
    <property type="match status" value="1"/>
</dbReference>
<dbReference type="Pfam" id="PF00160">
    <property type="entry name" value="Pro_isomerase"/>
    <property type="match status" value="1"/>
</dbReference>
<evidence type="ECO:0000313" key="6">
    <source>
        <dbReference type="EMBL" id="MBS7456529.1"/>
    </source>
</evidence>
<reference evidence="5" key="2">
    <citation type="submission" date="2021-04" db="EMBL/GenBank/DDBJ databases">
        <authorList>
            <person name="Karlyshev A.V."/>
        </authorList>
    </citation>
    <scope>NUCLEOTIDE SEQUENCE</scope>
    <source>
        <strain evidence="5">LMG 29479</strain>
    </source>
</reference>
<reference evidence="6 7" key="1">
    <citation type="journal article" date="2021" name="Microbiol. Resour. Announc.">
        <title>Draft Genome Sequence of Coralloluteibacterium stylophorae LMG 29479T.</title>
        <authorList>
            <person name="Karlyshev A.V."/>
            <person name="Kudryashova E.B."/>
            <person name="Ariskina E.V."/>
            <person name="Conroy A.P."/>
            <person name="Abidueva E.Y."/>
        </authorList>
    </citation>
    <scope>NUCLEOTIDE SEQUENCE [LARGE SCALE GENOMIC DNA]</scope>
    <source>
        <strain evidence="6 7">LMG 29479</strain>
    </source>
</reference>
<dbReference type="RefSeq" id="WP_211926496.1">
    <property type="nucleotide sequence ID" value="NZ_JAGQFT020000003.1"/>
</dbReference>
<dbReference type="PROSITE" id="PS50072">
    <property type="entry name" value="CSA_PPIASE_2"/>
    <property type="match status" value="1"/>
</dbReference>
<dbReference type="InterPro" id="IPR044666">
    <property type="entry name" value="Cyclophilin_A-like"/>
</dbReference>
<dbReference type="SUPFAM" id="SSF50891">
    <property type="entry name" value="Cyclophilin-like"/>
    <property type="match status" value="1"/>
</dbReference>
<dbReference type="PROSITE" id="PS51257">
    <property type="entry name" value="PROKAR_LIPOPROTEIN"/>
    <property type="match status" value="1"/>
</dbReference>
<evidence type="ECO:0000259" key="4">
    <source>
        <dbReference type="PROSITE" id="PS50072"/>
    </source>
</evidence>
<protein>
    <recommendedName>
        <fullName evidence="3">Peptidyl-prolyl cis-trans isomerase</fullName>
        <shortName evidence="3">PPIase</shortName>
        <ecNumber evidence="3">5.2.1.8</ecNumber>
    </recommendedName>
</protein>
<dbReference type="AlphaFoldDB" id="A0A8J7VV95"/>
<keyword evidence="7" id="KW-1185">Reference proteome</keyword>
<accession>A0A8J7VV95</accession>
<proteinExistence type="inferred from homology"/>
<name>A0A8J7VV95_9GAMM</name>